<dbReference type="EMBL" id="ANJA01000264">
    <property type="protein sequence ID" value="ETO84664.1"/>
    <property type="molecule type" value="Genomic_DNA"/>
</dbReference>
<gene>
    <name evidence="5" type="ORF">F444_01457</name>
</gene>
<proteinExistence type="inferred from homology"/>
<dbReference type="InterPro" id="IPR004226">
    <property type="entry name" value="TBCA"/>
</dbReference>
<evidence type="ECO:0000313" key="6">
    <source>
        <dbReference type="Proteomes" id="UP000028582"/>
    </source>
</evidence>
<accession>A0A081B0K3</accession>
<dbReference type="PANTHER" id="PTHR21500">
    <property type="entry name" value="TUBULIN-SPECIFIC CHAPERONE A"/>
    <property type="match status" value="1"/>
</dbReference>
<dbReference type="GO" id="GO:0005874">
    <property type="term" value="C:microtubule"/>
    <property type="evidence" value="ECO:0007669"/>
    <property type="project" value="UniProtKB-KW"/>
</dbReference>
<dbReference type="Pfam" id="PF02970">
    <property type="entry name" value="TBCA"/>
    <property type="match status" value="1"/>
</dbReference>
<keyword evidence="3" id="KW-0963">Cytoplasm</keyword>
<sequence length="126" mass="14648">MAERQFKIKVGTLRRCVMHWFVVAISTAYTVVFRVKKDLEYYAKEHAAQQDKIAKMRADGKDEHDIRKQEEVLVETETMLPDCQSRLKEAATDVSNFIKAHRDEVESLEIFKEAQELLTAIPTPHQ</sequence>
<evidence type="ECO:0000256" key="2">
    <source>
        <dbReference type="ARBA" id="ARBA00023186"/>
    </source>
</evidence>
<dbReference type="AlphaFoldDB" id="A0A081B0K3"/>
<evidence type="ECO:0000256" key="4">
    <source>
        <dbReference type="SAM" id="Phobius"/>
    </source>
</evidence>
<dbReference type="GO" id="GO:0007021">
    <property type="term" value="P:tubulin complex assembly"/>
    <property type="evidence" value="ECO:0007669"/>
    <property type="project" value="UniProtKB-UniRule"/>
</dbReference>
<comment type="caution">
    <text evidence="5">The sequence shown here is derived from an EMBL/GenBank/DDBJ whole genome shotgun (WGS) entry which is preliminary data.</text>
</comment>
<feature type="transmembrane region" description="Helical" evidence="4">
    <location>
        <begin position="17"/>
        <end position="35"/>
    </location>
</feature>
<keyword evidence="4" id="KW-0812">Transmembrane</keyword>
<dbReference type="Proteomes" id="UP000028582">
    <property type="component" value="Unassembled WGS sequence"/>
</dbReference>
<evidence type="ECO:0000256" key="1">
    <source>
        <dbReference type="ARBA" id="ARBA00006806"/>
    </source>
</evidence>
<comment type="similarity">
    <text evidence="1 3">Belongs to the TBCA family.</text>
</comment>
<comment type="subunit">
    <text evidence="3">Supercomplex made of cofactors A to E. Cofactors A and D function by capturing and stabilizing tubulin in a quasi-native conformation. Cofactor E binds to the cofactor D-tubulin complex; interaction with cofactor C then causes the release of tubulin polypeptides that are committed to the native state.</text>
</comment>
<dbReference type="SUPFAM" id="SSF46988">
    <property type="entry name" value="Tubulin chaperone cofactor A"/>
    <property type="match status" value="1"/>
</dbReference>
<keyword evidence="4" id="KW-1133">Transmembrane helix</keyword>
<name>A0A081B0K3_PHYNI</name>
<evidence type="ECO:0000256" key="3">
    <source>
        <dbReference type="RuleBase" id="RU364030"/>
    </source>
</evidence>
<comment type="subcellular location">
    <subcellularLocation>
        <location evidence="3">Cytoplasm</location>
        <location evidence="3">Cytoskeleton</location>
    </subcellularLocation>
</comment>
<dbReference type="Gene3D" id="1.20.58.90">
    <property type="match status" value="1"/>
</dbReference>
<keyword evidence="2 3" id="KW-0143">Chaperone</keyword>
<dbReference type="PANTHER" id="PTHR21500:SF0">
    <property type="entry name" value="TUBULIN-SPECIFIC CHAPERONE A"/>
    <property type="match status" value="1"/>
</dbReference>
<keyword evidence="3" id="KW-0206">Cytoskeleton</keyword>
<dbReference type="GO" id="GO:0005829">
    <property type="term" value="C:cytosol"/>
    <property type="evidence" value="ECO:0007669"/>
    <property type="project" value="TreeGrafter"/>
</dbReference>
<dbReference type="InterPro" id="IPR036126">
    <property type="entry name" value="TBCA_sf"/>
</dbReference>
<reference evidence="5 6" key="1">
    <citation type="submission" date="2013-11" db="EMBL/GenBank/DDBJ databases">
        <title>The Genome Sequence of Phytophthora parasitica P1976.</title>
        <authorList>
            <consortium name="The Broad Institute Genomics Platform"/>
            <person name="Russ C."/>
            <person name="Tyler B."/>
            <person name="Panabieres F."/>
            <person name="Shan W."/>
            <person name="Tripathy S."/>
            <person name="Grunwald N."/>
            <person name="Machado M."/>
            <person name="Johnson C.S."/>
            <person name="Walker B."/>
            <person name="Young S."/>
            <person name="Zeng Q."/>
            <person name="Gargeya S."/>
            <person name="Fitzgerald M."/>
            <person name="Haas B."/>
            <person name="Abouelleil A."/>
            <person name="Allen A.W."/>
            <person name="Alvarado L."/>
            <person name="Arachchi H.M."/>
            <person name="Berlin A.M."/>
            <person name="Chapman S.B."/>
            <person name="Gainer-Dewar J."/>
            <person name="Goldberg J."/>
            <person name="Griggs A."/>
            <person name="Gujja S."/>
            <person name="Hansen M."/>
            <person name="Howarth C."/>
            <person name="Imamovic A."/>
            <person name="Ireland A."/>
            <person name="Larimer J."/>
            <person name="McCowan C."/>
            <person name="Murphy C."/>
            <person name="Pearson M."/>
            <person name="Poon T.W."/>
            <person name="Priest M."/>
            <person name="Roberts A."/>
            <person name="Saif S."/>
            <person name="Shea T."/>
            <person name="Sisk P."/>
            <person name="Sykes S."/>
            <person name="Wortman J."/>
            <person name="Nusbaum C."/>
            <person name="Birren B."/>
        </authorList>
    </citation>
    <scope>NUCLEOTIDE SEQUENCE [LARGE SCALE GENOMIC DNA]</scope>
    <source>
        <strain evidence="5 6">P1976</strain>
    </source>
</reference>
<organism evidence="5 6">
    <name type="scientific">Phytophthora nicotianae P1976</name>
    <dbReference type="NCBI Taxonomy" id="1317066"/>
    <lineage>
        <taxon>Eukaryota</taxon>
        <taxon>Sar</taxon>
        <taxon>Stramenopiles</taxon>
        <taxon>Oomycota</taxon>
        <taxon>Peronosporomycetes</taxon>
        <taxon>Peronosporales</taxon>
        <taxon>Peronosporaceae</taxon>
        <taxon>Phytophthora</taxon>
    </lineage>
</organism>
<dbReference type="GO" id="GO:0007023">
    <property type="term" value="P:post-chaperonin tubulin folding pathway"/>
    <property type="evidence" value="ECO:0007669"/>
    <property type="project" value="UniProtKB-UniRule"/>
</dbReference>
<dbReference type="OrthoDB" id="296187at2759"/>
<keyword evidence="3" id="KW-0493">Microtubule</keyword>
<dbReference type="GO" id="GO:0048487">
    <property type="term" value="F:beta-tubulin binding"/>
    <property type="evidence" value="ECO:0007669"/>
    <property type="project" value="InterPro"/>
</dbReference>
<protein>
    <recommendedName>
        <fullName evidence="3">Tubulin-specific chaperone A</fullName>
    </recommendedName>
</protein>
<evidence type="ECO:0000313" key="5">
    <source>
        <dbReference type="EMBL" id="ETO84664.1"/>
    </source>
</evidence>
<keyword evidence="4" id="KW-0472">Membrane</keyword>